<comment type="caution">
    <text evidence="1">The sequence shown here is derived from an EMBL/GenBank/DDBJ whole genome shotgun (WGS) entry which is preliminary data.</text>
</comment>
<gene>
    <name evidence="1" type="ORF">PUN28_005461</name>
</gene>
<keyword evidence="2" id="KW-1185">Reference proteome</keyword>
<dbReference type="EMBL" id="JADYXP020000004">
    <property type="protein sequence ID" value="KAL0127185.1"/>
    <property type="molecule type" value="Genomic_DNA"/>
</dbReference>
<reference evidence="1 2" key="1">
    <citation type="submission" date="2023-03" db="EMBL/GenBank/DDBJ databases">
        <title>High recombination rates correlate with genetic variation in Cardiocondyla obscurior ants.</title>
        <authorList>
            <person name="Errbii M."/>
        </authorList>
    </citation>
    <scope>NUCLEOTIDE SEQUENCE [LARGE SCALE GENOMIC DNA]</scope>
    <source>
        <strain evidence="1">Alpha-2009</strain>
        <tissue evidence="1">Whole body</tissue>
    </source>
</reference>
<protein>
    <submittedName>
        <fullName evidence="1">Uncharacterized protein</fullName>
    </submittedName>
</protein>
<sequence>MIRGPIHSVRKDLSYLRIPISFLPLRISRGIIRRRKHTRVKEFIRNKTPITLAGISSIFSRRHRLDIALNATWHKVLRFTRRRYASLKFLFAPRTS</sequence>
<name>A0AAW2GKQ2_9HYME</name>
<proteinExistence type="predicted"/>
<accession>A0AAW2GKQ2</accession>
<dbReference type="AlphaFoldDB" id="A0AAW2GKQ2"/>
<dbReference type="Proteomes" id="UP001430953">
    <property type="component" value="Unassembled WGS sequence"/>
</dbReference>
<evidence type="ECO:0000313" key="2">
    <source>
        <dbReference type="Proteomes" id="UP001430953"/>
    </source>
</evidence>
<evidence type="ECO:0000313" key="1">
    <source>
        <dbReference type="EMBL" id="KAL0127185.1"/>
    </source>
</evidence>
<organism evidence="1 2">
    <name type="scientific">Cardiocondyla obscurior</name>
    <dbReference type="NCBI Taxonomy" id="286306"/>
    <lineage>
        <taxon>Eukaryota</taxon>
        <taxon>Metazoa</taxon>
        <taxon>Ecdysozoa</taxon>
        <taxon>Arthropoda</taxon>
        <taxon>Hexapoda</taxon>
        <taxon>Insecta</taxon>
        <taxon>Pterygota</taxon>
        <taxon>Neoptera</taxon>
        <taxon>Endopterygota</taxon>
        <taxon>Hymenoptera</taxon>
        <taxon>Apocrita</taxon>
        <taxon>Aculeata</taxon>
        <taxon>Formicoidea</taxon>
        <taxon>Formicidae</taxon>
        <taxon>Myrmicinae</taxon>
        <taxon>Cardiocondyla</taxon>
    </lineage>
</organism>